<comment type="caution">
    <text evidence="1">The sequence shown here is derived from an EMBL/GenBank/DDBJ whole genome shotgun (WGS) entry which is preliminary data.</text>
</comment>
<accession>A0ABV0N3J6</accession>
<dbReference type="EMBL" id="JAHRIO010022253">
    <property type="protein sequence ID" value="MEQ2165935.1"/>
    <property type="molecule type" value="Genomic_DNA"/>
</dbReference>
<protein>
    <submittedName>
        <fullName evidence="1">Uncharacterized protein</fullName>
    </submittedName>
</protein>
<name>A0ABV0N3J6_9TELE</name>
<keyword evidence="2" id="KW-1185">Reference proteome</keyword>
<evidence type="ECO:0000313" key="1">
    <source>
        <dbReference type="EMBL" id="MEQ2165935.1"/>
    </source>
</evidence>
<reference evidence="1 2" key="1">
    <citation type="submission" date="2021-06" db="EMBL/GenBank/DDBJ databases">
        <authorList>
            <person name="Palmer J.M."/>
        </authorList>
    </citation>
    <scope>NUCLEOTIDE SEQUENCE [LARGE SCALE GENOMIC DNA]</scope>
    <source>
        <strain evidence="1 2">GA_2019</strain>
        <tissue evidence="1">Muscle</tissue>
    </source>
</reference>
<proteinExistence type="predicted"/>
<gene>
    <name evidence="1" type="ORF">GOODEAATRI_022262</name>
</gene>
<sequence>MSEPASTAALTFPFYKRFKCSHLKWQKLQLRSWVYNTWFWMSHESLRAQSPYFTSLTVLLSVPRRSVCFGKNSCMQTVPGWIERRVKPGLWLNSGSRSHSKAQAAFDHPSTSQFTYTHVVN</sequence>
<organism evidence="1 2">
    <name type="scientific">Goodea atripinnis</name>
    <dbReference type="NCBI Taxonomy" id="208336"/>
    <lineage>
        <taxon>Eukaryota</taxon>
        <taxon>Metazoa</taxon>
        <taxon>Chordata</taxon>
        <taxon>Craniata</taxon>
        <taxon>Vertebrata</taxon>
        <taxon>Euteleostomi</taxon>
        <taxon>Actinopterygii</taxon>
        <taxon>Neopterygii</taxon>
        <taxon>Teleostei</taxon>
        <taxon>Neoteleostei</taxon>
        <taxon>Acanthomorphata</taxon>
        <taxon>Ovalentaria</taxon>
        <taxon>Atherinomorphae</taxon>
        <taxon>Cyprinodontiformes</taxon>
        <taxon>Goodeidae</taxon>
        <taxon>Goodea</taxon>
    </lineage>
</organism>
<dbReference type="Proteomes" id="UP001476798">
    <property type="component" value="Unassembled WGS sequence"/>
</dbReference>
<evidence type="ECO:0000313" key="2">
    <source>
        <dbReference type="Proteomes" id="UP001476798"/>
    </source>
</evidence>